<dbReference type="InterPro" id="IPR003749">
    <property type="entry name" value="ThiS/MoaD-like"/>
</dbReference>
<comment type="caution">
    <text evidence="1">The sequence shown here is derived from an EMBL/GenBank/DDBJ whole genome shotgun (WGS) entry which is preliminary data.</text>
</comment>
<dbReference type="OrthoDB" id="1191081at2"/>
<organism evidence="1 2">
    <name type="scientific">Flavobacterium columnare</name>
    <dbReference type="NCBI Taxonomy" id="996"/>
    <lineage>
        <taxon>Bacteria</taxon>
        <taxon>Pseudomonadati</taxon>
        <taxon>Bacteroidota</taxon>
        <taxon>Flavobacteriia</taxon>
        <taxon>Flavobacteriales</taxon>
        <taxon>Flavobacteriaceae</taxon>
        <taxon>Flavobacterium</taxon>
    </lineage>
</organism>
<dbReference type="Gene3D" id="3.10.20.30">
    <property type="match status" value="1"/>
</dbReference>
<evidence type="ECO:0000313" key="2">
    <source>
        <dbReference type="Proteomes" id="UP000198034"/>
    </source>
</evidence>
<dbReference type="InterPro" id="IPR016155">
    <property type="entry name" value="Mopterin_synth/thiamin_S_b"/>
</dbReference>
<proteinExistence type="predicted"/>
<accession>A0A246G8A4</accession>
<dbReference type="AlphaFoldDB" id="A0A246G8A4"/>
<evidence type="ECO:0008006" key="3">
    <source>
        <dbReference type="Google" id="ProtNLM"/>
    </source>
</evidence>
<reference evidence="1 2" key="1">
    <citation type="journal article" date="2017" name="Infect. Genet. Evol.">
        <title>Comparative genome analysis of fish pathogen Flavobacterium columnare reveals extensive sequence diversity within the species.</title>
        <authorList>
            <person name="Kayansamruaj P."/>
            <person name="Dong H.T."/>
            <person name="Hirono I."/>
            <person name="Kondo H."/>
            <person name="Senapin S."/>
            <person name="Rodkhum C."/>
        </authorList>
    </citation>
    <scope>NUCLEOTIDE SEQUENCE [LARGE SCALE GENOMIC DNA]</scope>
    <source>
        <strain evidence="1 2">1214</strain>
    </source>
</reference>
<gene>
    <name evidence="1" type="ORF">BWK62_12875</name>
</gene>
<protein>
    <recommendedName>
        <fullName evidence="3">MoaD/ThiS family protein</fullName>
    </recommendedName>
</protein>
<dbReference type="Pfam" id="PF02597">
    <property type="entry name" value="ThiS"/>
    <property type="match status" value="1"/>
</dbReference>
<dbReference type="SUPFAM" id="SSF54285">
    <property type="entry name" value="MoaD/ThiS"/>
    <property type="match status" value="1"/>
</dbReference>
<dbReference type="CDD" id="cd00754">
    <property type="entry name" value="Ubl_MoaD"/>
    <property type="match status" value="1"/>
</dbReference>
<dbReference type="Proteomes" id="UP000198034">
    <property type="component" value="Unassembled WGS sequence"/>
</dbReference>
<sequence>MQIKIKYFGQLTDITHKEEEIIFIDKDKITCIELIDNLLLKYKGLEEILFKIAINKKLQNKNYIINQEDEIALLPPFAGG</sequence>
<evidence type="ECO:0000313" key="1">
    <source>
        <dbReference type="EMBL" id="OWP75051.1"/>
    </source>
</evidence>
<dbReference type="EMBL" id="MTCY01000049">
    <property type="protein sequence ID" value="OWP75051.1"/>
    <property type="molecule type" value="Genomic_DNA"/>
</dbReference>
<dbReference type="InterPro" id="IPR012675">
    <property type="entry name" value="Beta-grasp_dom_sf"/>
</dbReference>
<name>A0A246G8A4_9FLAO</name>